<sequence>MQAPLRRKVRRKCPIYGPEERDCLRRAARFNAQVMDFIRDHVKAGVTTRQLDRLVEEYTHDHGHTCATKGYKGYPASICTSVNEVVCHGIPNDRPLKEGDIVNVDLTSIVDGWYGDQSETFLIGEVSAAARELVQVTFDAMFAGIDGIAPFGKVVDIGRAIERFVRDKPYEIVREYQGHGIGQDFHQDPGIPHYVPRLNPPQDVIEPGMSFTIEPMLNAGTYRTFVDSVDGWTVRTVDLALSAQFEHQILMTENGPEILTLTQKGPQRGHRF</sequence>
<dbReference type="Proteomes" id="UP000094828">
    <property type="component" value="Unassembled WGS sequence"/>
</dbReference>
<feature type="binding site" evidence="6">
    <location>
        <position position="116"/>
    </location>
    <ligand>
        <name>a divalent metal cation</name>
        <dbReference type="ChEBI" id="CHEBI:60240"/>
        <label>2</label>
        <note>catalytic</note>
    </ligand>
</feature>
<feature type="binding site" evidence="6">
    <location>
        <position position="105"/>
    </location>
    <ligand>
        <name>a divalent metal cation</name>
        <dbReference type="ChEBI" id="CHEBI:60240"/>
        <label>1</label>
    </ligand>
</feature>
<evidence type="ECO:0000313" key="9">
    <source>
        <dbReference type="EMBL" id="ODA32629.1"/>
    </source>
</evidence>
<feature type="binding site" evidence="6">
    <location>
        <position position="186"/>
    </location>
    <ligand>
        <name>substrate</name>
    </ligand>
</feature>
<reference evidence="9 10" key="1">
    <citation type="submission" date="2016-05" db="EMBL/GenBank/DDBJ databases">
        <title>Genomic and physiological characterization of Planctopirus sp. isolated from fresh water lake.</title>
        <authorList>
            <person name="Subhash Y."/>
            <person name="Ramana C."/>
        </authorList>
    </citation>
    <scope>NUCLEOTIDE SEQUENCE [LARGE SCALE GENOMIC DNA]</scope>
    <source>
        <strain evidence="9 10">JC280</strain>
    </source>
</reference>
<proteinExistence type="inferred from homology"/>
<dbReference type="PANTHER" id="PTHR43330:SF27">
    <property type="entry name" value="METHIONINE AMINOPEPTIDASE"/>
    <property type="match status" value="1"/>
</dbReference>
<evidence type="ECO:0000256" key="6">
    <source>
        <dbReference type="HAMAP-Rule" id="MF_01974"/>
    </source>
</evidence>
<dbReference type="Pfam" id="PF00557">
    <property type="entry name" value="Peptidase_M24"/>
    <property type="match status" value="1"/>
</dbReference>
<keyword evidence="3 6" id="KW-0645">Protease</keyword>
<dbReference type="PANTHER" id="PTHR43330">
    <property type="entry name" value="METHIONINE AMINOPEPTIDASE"/>
    <property type="match status" value="1"/>
</dbReference>
<evidence type="ECO:0000256" key="2">
    <source>
        <dbReference type="ARBA" id="ARBA00022438"/>
    </source>
</evidence>
<comment type="similarity">
    <text evidence="6">Belongs to the peptidase M24A family. Methionine aminopeptidase type 1 subfamily.</text>
</comment>
<keyword evidence="5 6" id="KW-0378">Hydrolase</keyword>
<dbReference type="RefSeq" id="WP_068847140.1">
    <property type="nucleotide sequence ID" value="NZ_LYDR01000063.1"/>
</dbReference>
<dbReference type="GO" id="GO:0070006">
    <property type="term" value="F:metalloaminopeptidase activity"/>
    <property type="evidence" value="ECO:0007669"/>
    <property type="project" value="UniProtKB-UniRule"/>
</dbReference>
<organism evidence="9 10">
    <name type="scientific">Planctopirus hydrillae</name>
    <dbReference type="NCBI Taxonomy" id="1841610"/>
    <lineage>
        <taxon>Bacteria</taxon>
        <taxon>Pseudomonadati</taxon>
        <taxon>Planctomycetota</taxon>
        <taxon>Planctomycetia</taxon>
        <taxon>Planctomycetales</taxon>
        <taxon>Planctomycetaceae</taxon>
        <taxon>Planctopirus</taxon>
    </lineage>
</organism>
<evidence type="ECO:0000256" key="1">
    <source>
        <dbReference type="ARBA" id="ARBA00002521"/>
    </source>
</evidence>
<dbReference type="GO" id="GO:0005829">
    <property type="term" value="C:cytosol"/>
    <property type="evidence" value="ECO:0007669"/>
    <property type="project" value="TreeGrafter"/>
</dbReference>
<dbReference type="GO" id="GO:0046872">
    <property type="term" value="F:metal ion binding"/>
    <property type="evidence" value="ECO:0007669"/>
    <property type="project" value="UniProtKB-UniRule"/>
</dbReference>
<protein>
    <recommendedName>
        <fullName evidence="6 7">Methionine aminopeptidase</fullName>
        <shortName evidence="6">MAP</shortName>
        <shortName evidence="6">MetAP</shortName>
        <ecNumber evidence="6 7">3.4.11.18</ecNumber>
    </recommendedName>
    <alternativeName>
        <fullName evidence="6">Peptidase M</fullName>
    </alternativeName>
</protein>
<dbReference type="InterPro" id="IPR000994">
    <property type="entry name" value="Pept_M24"/>
</dbReference>
<dbReference type="GO" id="GO:0004239">
    <property type="term" value="F:initiator methionyl aminopeptidase activity"/>
    <property type="evidence" value="ECO:0007669"/>
    <property type="project" value="UniProtKB-UniRule"/>
</dbReference>
<dbReference type="SUPFAM" id="SSF55920">
    <property type="entry name" value="Creatinase/aminopeptidase"/>
    <property type="match status" value="1"/>
</dbReference>
<dbReference type="Gene3D" id="3.90.230.10">
    <property type="entry name" value="Creatinase/methionine aminopeptidase superfamily"/>
    <property type="match status" value="1"/>
</dbReference>
<dbReference type="STRING" id="1841610.A6X21_19945"/>
<evidence type="ECO:0000256" key="4">
    <source>
        <dbReference type="ARBA" id="ARBA00022723"/>
    </source>
</evidence>
<evidence type="ECO:0000256" key="5">
    <source>
        <dbReference type="ARBA" id="ARBA00022801"/>
    </source>
</evidence>
<dbReference type="InterPro" id="IPR001714">
    <property type="entry name" value="Pept_M24_MAP"/>
</dbReference>
<dbReference type="PRINTS" id="PR00599">
    <property type="entry name" value="MAPEPTIDASE"/>
</dbReference>
<comment type="function">
    <text evidence="1 6">Removes the N-terminal methionine from nascent proteins. The N-terminal methionine is often cleaved when the second residue in the primary sequence is small and uncharged (Met-Ala-, Cys, Gly, Pro, Ser, Thr, or Val). Requires deformylation of the N(alpha)-formylated initiator methionine before it can be hydrolyzed.</text>
</comment>
<comment type="subunit">
    <text evidence="6">Monomer.</text>
</comment>
<comment type="catalytic activity">
    <reaction evidence="6 7">
        <text>Release of N-terminal amino acids, preferentially methionine, from peptides and arylamides.</text>
        <dbReference type="EC" id="3.4.11.18"/>
    </reaction>
</comment>
<comment type="cofactor">
    <cofactor evidence="6">
        <name>Co(2+)</name>
        <dbReference type="ChEBI" id="CHEBI:48828"/>
    </cofactor>
    <cofactor evidence="6">
        <name>Zn(2+)</name>
        <dbReference type="ChEBI" id="CHEBI:29105"/>
    </cofactor>
    <cofactor evidence="6">
        <name>Mn(2+)</name>
        <dbReference type="ChEBI" id="CHEBI:29035"/>
    </cofactor>
    <cofactor evidence="6">
        <name>Fe(2+)</name>
        <dbReference type="ChEBI" id="CHEBI:29033"/>
    </cofactor>
    <text evidence="6">Binds 2 divalent metal cations per subunit. Has a high-affinity and a low affinity metal-binding site. The true nature of the physiological cofactor is under debate. The enzyme is active with cobalt, zinc, manganese or divalent iron ions. Most likely, methionine aminopeptidases function as mononuclear Fe(2+)-metalloproteases under physiological conditions, and the catalytically relevant metal-binding site has been assigned to the histidine-containing high-affinity site.</text>
</comment>
<keyword evidence="4 6" id="KW-0479">Metal-binding</keyword>
<feature type="binding site" evidence="6">
    <location>
        <position position="179"/>
    </location>
    <ligand>
        <name>a divalent metal cation</name>
        <dbReference type="ChEBI" id="CHEBI:60240"/>
        <label>2</label>
        <note>catalytic</note>
    </ligand>
</feature>
<feature type="binding site" evidence="6">
    <location>
        <position position="88"/>
    </location>
    <ligand>
        <name>substrate</name>
    </ligand>
</feature>
<evidence type="ECO:0000259" key="8">
    <source>
        <dbReference type="Pfam" id="PF00557"/>
    </source>
</evidence>
<dbReference type="OrthoDB" id="9802055at2"/>
<accession>A0A1C3EHE2</accession>
<dbReference type="NCBIfam" id="TIGR00500">
    <property type="entry name" value="met_pdase_I"/>
    <property type="match status" value="1"/>
</dbReference>
<feature type="binding site" evidence="6">
    <location>
        <position position="116"/>
    </location>
    <ligand>
        <name>a divalent metal cation</name>
        <dbReference type="ChEBI" id="CHEBI:60240"/>
        <label>1</label>
    </ligand>
</feature>
<keyword evidence="10" id="KW-1185">Reference proteome</keyword>
<keyword evidence="2 6" id="KW-0031">Aminopeptidase</keyword>
<dbReference type="InterPro" id="IPR036005">
    <property type="entry name" value="Creatinase/aminopeptidase-like"/>
</dbReference>
<dbReference type="AlphaFoldDB" id="A0A1C3EHE2"/>
<gene>
    <name evidence="6" type="primary">map</name>
    <name evidence="9" type="ORF">A6X21_19945</name>
</gene>
<evidence type="ECO:0000313" key="10">
    <source>
        <dbReference type="Proteomes" id="UP000094828"/>
    </source>
</evidence>
<dbReference type="InterPro" id="IPR002467">
    <property type="entry name" value="Pept_M24A_MAP1"/>
</dbReference>
<feature type="binding site" evidence="6">
    <location>
        <position position="246"/>
    </location>
    <ligand>
        <name>a divalent metal cation</name>
        <dbReference type="ChEBI" id="CHEBI:60240"/>
        <label>2</label>
        <note>catalytic</note>
    </ligand>
</feature>
<dbReference type="CDD" id="cd01086">
    <property type="entry name" value="MetAP1"/>
    <property type="match status" value="1"/>
</dbReference>
<comment type="caution">
    <text evidence="9">The sequence shown here is derived from an EMBL/GenBank/DDBJ whole genome shotgun (WGS) entry which is preliminary data.</text>
</comment>
<dbReference type="EMBL" id="LYDR01000063">
    <property type="protein sequence ID" value="ODA32629.1"/>
    <property type="molecule type" value="Genomic_DNA"/>
</dbReference>
<evidence type="ECO:0000256" key="3">
    <source>
        <dbReference type="ARBA" id="ARBA00022670"/>
    </source>
</evidence>
<name>A0A1C3EHE2_9PLAN</name>
<feature type="binding site" evidence="6">
    <location>
        <position position="214"/>
    </location>
    <ligand>
        <name>a divalent metal cation</name>
        <dbReference type="ChEBI" id="CHEBI:60240"/>
        <label>2</label>
        <note>catalytic</note>
    </ligand>
</feature>
<evidence type="ECO:0000256" key="7">
    <source>
        <dbReference type="RuleBase" id="RU003653"/>
    </source>
</evidence>
<dbReference type="GO" id="GO:0006508">
    <property type="term" value="P:proteolysis"/>
    <property type="evidence" value="ECO:0007669"/>
    <property type="project" value="UniProtKB-KW"/>
</dbReference>
<dbReference type="PROSITE" id="PS00680">
    <property type="entry name" value="MAP_1"/>
    <property type="match status" value="1"/>
</dbReference>
<dbReference type="HAMAP" id="MF_01974">
    <property type="entry name" value="MetAP_1"/>
    <property type="match status" value="1"/>
</dbReference>
<feature type="domain" description="Peptidase M24" evidence="8">
    <location>
        <begin position="22"/>
        <end position="253"/>
    </location>
</feature>
<feature type="binding site" evidence="6">
    <location>
        <position position="246"/>
    </location>
    <ligand>
        <name>a divalent metal cation</name>
        <dbReference type="ChEBI" id="CHEBI:60240"/>
        <label>1</label>
    </ligand>
</feature>
<dbReference type="EC" id="3.4.11.18" evidence="6 7"/>